<comment type="similarity">
    <text evidence="1">Belongs to the prefoldin subunit alpha family.</text>
</comment>
<dbReference type="SUPFAM" id="SSF46579">
    <property type="entry name" value="Prefoldin"/>
    <property type="match status" value="1"/>
</dbReference>
<dbReference type="GO" id="GO:1990113">
    <property type="term" value="P:RNA polymerase I assembly"/>
    <property type="evidence" value="ECO:0007669"/>
    <property type="project" value="TreeGrafter"/>
</dbReference>
<name>A0A8T9BDN2_9HELO</name>
<dbReference type="EMBL" id="QGMF01000192">
    <property type="protein sequence ID" value="TVY18170.1"/>
    <property type="molecule type" value="Genomic_DNA"/>
</dbReference>
<dbReference type="InterPro" id="IPR009053">
    <property type="entry name" value="Prefoldin"/>
</dbReference>
<dbReference type="PANTHER" id="PTHR12674">
    <property type="entry name" value="PREFOLDIN SUBUNIT 5"/>
    <property type="match status" value="1"/>
</dbReference>
<evidence type="ECO:0000313" key="2">
    <source>
        <dbReference type="EMBL" id="TVY18170.1"/>
    </source>
</evidence>
<dbReference type="Pfam" id="PF02996">
    <property type="entry name" value="Prefoldin"/>
    <property type="match status" value="1"/>
</dbReference>
<reference evidence="2 3" key="1">
    <citation type="submission" date="2018-05" db="EMBL/GenBank/DDBJ databases">
        <title>Whole genome sequencing for identification of molecular markers to develop diagnostic detection tools for the regulated plant pathogen Lachnellula willkommii.</title>
        <authorList>
            <person name="Giroux E."/>
            <person name="Bilodeau G."/>
        </authorList>
    </citation>
    <scope>NUCLEOTIDE SEQUENCE [LARGE SCALE GENOMIC DNA]</scope>
    <source>
        <strain evidence="2 3">CBS 203.66</strain>
    </source>
</reference>
<dbReference type="PANTHER" id="PTHR12674:SF2">
    <property type="entry name" value="PREFOLDIN SUBUNIT 5"/>
    <property type="match status" value="1"/>
</dbReference>
<keyword evidence="3" id="KW-1185">Reference proteome</keyword>
<dbReference type="GO" id="GO:0016272">
    <property type="term" value="C:prefoldin complex"/>
    <property type="evidence" value="ECO:0007669"/>
    <property type="project" value="InterPro"/>
</dbReference>
<dbReference type="Proteomes" id="UP000469559">
    <property type="component" value="Unassembled WGS sequence"/>
</dbReference>
<dbReference type="GO" id="GO:1990114">
    <property type="term" value="P:RNA polymerase II core complex assembly"/>
    <property type="evidence" value="ECO:0007669"/>
    <property type="project" value="TreeGrafter"/>
</dbReference>
<comment type="caution">
    <text evidence="2">The sequence shown here is derived from an EMBL/GenBank/DDBJ whole genome shotgun (WGS) entry which is preliminary data.</text>
</comment>
<sequence length="208" mass="23457">MASPPKGQGIDITSLTIPQLSQIKKQFEDELTHLSNSFTQLRAAQVKFRECLRSIDLGVSGKVEASLYVPGTLADTENVIVDVGTGFYVEKSTKDATGFYETKVEELAGNLKALEKILQEKNDGLRMIEDGQCHCSQRVTAESYQLWYYSIYVVMPSRKTANGQKAIIYQEGDMNAELKIPQNWRIFSKFRAHGDLMLYGVWWWGDGS</sequence>
<proteinExistence type="inferred from homology"/>
<dbReference type="GO" id="GO:0006457">
    <property type="term" value="P:protein folding"/>
    <property type="evidence" value="ECO:0007669"/>
    <property type="project" value="InterPro"/>
</dbReference>
<dbReference type="GO" id="GO:0005737">
    <property type="term" value="C:cytoplasm"/>
    <property type="evidence" value="ECO:0007669"/>
    <property type="project" value="TreeGrafter"/>
</dbReference>
<dbReference type="OrthoDB" id="10267474at2759"/>
<dbReference type="Gene3D" id="1.10.287.370">
    <property type="match status" value="1"/>
</dbReference>
<dbReference type="NCBIfam" id="TIGR00293">
    <property type="entry name" value="prefoldin subunit alpha"/>
    <property type="match status" value="1"/>
</dbReference>
<dbReference type="CDD" id="cd23157">
    <property type="entry name" value="Prefoldin_5"/>
    <property type="match status" value="1"/>
</dbReference>
<evidence type="ECO:0000256" key="1">
    <source>
        <dbReference type="ARBA" id="ARBA00010048"/>
    </source>
</evidence>
<dbReference type="AlphaFoldDB" id="A0A8T9BDN2"/>
<gene>
    <name evidence="2" type="primary">PFDN5</name>
    <name evidence="2" type="ORF">LARI1_G001848</name>
</gene>
<organism evidence="2 3">
    <name type="scientific">Lachnellula arida</name>
    <dbReference type="NCBI Taxonomy" id="1316785"/>
    <lineage>
        <taxon>Eukaryota</taxon>
        <taxon>Fungi</taxon>
        <taxon>Dikarya</taxon>
        <taxon>Ascomycota</taxon>
        <taxon>Pezizomycotina</taxon>
        <taxon>Leotiomycetes</taxon>
        <taxon>Helotiales</taxon>
        <taxon>Lachnaceae</taxon>
        <taxon>Lachnellula</taxon>
    </lineage>
</organism>
<accession>A0A8T9BDN2</accession>
<dbReference type="GO" id="GO:1990115">
    <property type="term" value="P:RNA polymerase III assembly"/>
    <property type="evidence" value="ECO:0007669"/>
    <property type="project" value="TreeGrafter"/>
</dbReference>
<dbReference type="InterPro" id="IPR004127">
    <property type="entry name" value="Prefoldin_subunit_alpha"/>
</dbReference>
<dbReference type="GO" id="GO:0051082">
    <property type="term" value="F:unfolded protein binding"/>
    <property type="evidence" value="ECO:0007669"/>
    <property type="project" value="InterPro"/>
</dbReference>
<protein>
    <submittedName>
        <fullName evidence="2">Prefoldin subunit 5</fullName>
    </submittedName>
</protein>
<evidence type="ECO:0000313" key="3">
    <source>
        <dbReference type="Proteomes" id="UP000469559"/>
    </source>
</evidence>
<dbReference type="InterPro" id="IPR011599">
    <property type="entry name" value="PFD_alpha_archaea"/>
</dbReference>